<dbReference type="GeneID" id="118269405"/>
<protein>
    <submittedName>
        <fullName evidence="3">Uncharacterized protein LOC118269405</fullName>
    </submittedName>
</protein>
<dbReference type="Proteomes" id="UP000829999">
    <property type="component" value="Chromosome 2"/>
</dbReference>
<reference evidence="3" key="1">
    <citation type="submission" date="2025-08" db="UniProtKB">
        <authorList>
            <consortium name="RefSeq"/>
        </authorList>
    </citation>
    <scope>IDENTIFICATION</scope>
    <source>
        <tissue evidence="3">Whole larval tissue</tissue>
    </source>
</reference>
<feature type="compositionally biased region" description="Basic residues" evidence="1">
    <location>
        <begin position="50"/>
        <end position="68"/>
    </location>
</feature>
<name>A0A9R0D5E1_SPOFR</name>
<gene>
    <name evidence="3" type="primary">LOC118269405</name>
</gene>
<accession>A0A9R0D5E1</accession>
<dbReference type="RefSeq" id="XP_035440406.2">
    <property type="nucleotide sequence ID" value="XM_035584513.2"/>
</dbReference>
<proteinExistence type="predicted"/>
<sequence>MKILDEISLIVLFQLICHLNDVHSSFEDSIQDMDDTLELDDSGSEQKELKHSHHHHHLRAGHHHRKGHSHDDNDDDYDDCDCSCSKCAAPSECCKNVCNSCASNMYQQQASALSGQSQASVVFVPYPYPLMVASPMMKSMNQHPTMLAHHVARAPNTQSTALSTTTPATITTTTETTTTITSTSSTTTSNSFDMEPSNALYLKSQNNDNVLDSVLKSVVDDYTNIIVKTPEKSRSGNNRYMLTSLRRTKPTWMPKFGIVPISDDMAVKIMSQLRARYPARTQQRPIHDPVMKVQP</sequence>
<keyword evidence="2" id="KW-1185">Reference proteome</keyword>
<dbReference type="AlphaFoldDB" id="A0A9R0D5E1"/>
<feature type="region of interest" description="Disordered" evidence="1">
    <location>
        <begin position="37"/>
        <end position="72"/>
    </location>
</feature>
<evidence type="ECO:0000256" key="1">
    <source>
        <dbReference type="SAM" id="MobiDB-lite"/>
    </source>
</evidence>
<evidence type="ECO:0000313" key="2">
    <source>
        <dbReference type="Proteomes" id="UP000829999"/>
    </source>
</evidence>
<evidence type="ECO:0000313" key="3">
    <source>
        <dbReference type="RefSeq" id="XP_035440406.2"/>
    </source>
</evidence>
<dbReference type="OrthoDB" id="7448126at2759"/>
<organism evidence="2 3">
    <name type="scientific">Spodoptera frugiperda</name>
    <name type="common">Fall armyworm</name>
    <dbReference type="NCBI Taxonomy" id="7108"/>
    <lineage>
        <taxon>Eukaryota</taxon>
        <taxon>Metazoa</taxon>
        <taxon>Ecdysozoa</taxon>
        <taxon>Arthropoda</taxon>
        <taxon>Hexapoda</taxon>
        <taxon>Insecta</taxon>
        <taxon>Pterygota</taxon>
        <taxon>Neoptera</taxon>
        <taxon>Endopterygota</taxon>
        <taxon>Lepidoptera</taxon>
        <taxon>Glossata</taxon>
        <taxon>Ditrysia</taxon>
        <taxon>Noctuoidea</taxon>
        <taxon>Noctuidae</taxon>
        <taxon>Amphipyrinae</taxon>
        <taxon>Spodoptera</taxon>
    </lineage>
</organism>